<dbReference type="CDD" id="cd07989">
    <property type="entry name" value="LPLAT_AGPAT-like"/>
    <property type="match status" value="1"/>
</dbReference>
<keyword evidence="3" id="KW-0472">Membrane</keyword>
<dbReference type="SMART" id="SM00563">
    <property type="entry name" value="PlsC"/>
    <property type="match status" value="1"/>
</dbReference>
<evidence type="ECO:0000256" key="2">
    <source>
        <dbReference type="ARBA" id="ARBA00023315"/>
    </source>
</evidence>
<keyword evidence="2 5" id="KW-0012">Acyltransferase</keyword>
<accession>A0A397RYI8</accession>
<reference evidence="5 6" key="1">
    <citation type="submission" date="2018-08" db="EMBL/GenBank/DDBJ databases">
        <title>Genomic Encyclopedia of Archaeal and Bacterial Type Strains, Phase II (KMG-II): from individual species to whole genera.</title>
        <authorList>
            <person name="Goeker M."/>
        </authorList>
    </citation>
    <scope>NUCLEOTIDE SEQUENCE [LARGE SCALE GENOMIC DNA]</scope>
    <source>
        <strain evidence="5 6">ATCC 27112</strain>
    </source>
</reference>
<keyword evidence="3" id="KW-1133">Transmembrane helix</keyword>
<name>A0A397RYI8_9MOLU</name>
<proteinExistence type="predicted"/>
<dbReference type="InParanoid" id="A0A397RYI8"/>
<evidence type="ECO:0000259" key="4">
    <source>
        <dbReference type="SMART" id="SM00563"/>
    </source>
</evidence>
<feature type="domain" description="Phospholipid/glycerol acyltransferase" evidence="4">
    <location>
        <begin position="93"/>
        <end position="208"/>
    </location>
</feature>
<organism evidence="5 6">
    <name type="scientific">Anaeroplasma bactoclasticum</name>
    <dbReference type="NCBI Taxonomy" id="2088"/>
    <lineage>
        <taxon>Bacteria</taxon>
        <taxon>Bacillati</taxon>
        <taxon>Mycoplasmatota</taxon>
        <taxon>Mollicutes</taxon>
        <taxon>Anaeroplasmatales</taxon>
        <taxon>Anaeroplasmataceae</taxon>
        <taxon>Anaeroplasma</taxon>
    </lineage>
</organism>
<evidence type="ECO:0000313" key="5">
    <source>
        <dbReference type="EMBL" id="RIA75461.1"/>
    </source>
</evidence>
<comment type="caution">
    <text evidence="5">The sequence shown here is derived from an EMBL/GenBank/DDBJ whole genome shotgun (WGS) entry which is preliminary data.</text>
</comment>
<dbReference type="Proteomes" id="UP000266506">
    <property type="component" value="Unassembled WGS sequence"/>
</dbReference>
<dbReference type="AlphaFoldDB" id="A0A397RYI8"/>
<dbReference type="RefSeq" id="WP_119016613.1">
    <property type="nucleotide sequence ID" value="NZ_QXEV01000019.1"/>
</dbReference>
<dbReference type="SUPFAM" id="SSF69593">
    <property type="entry name" value="Glycerol-3-phosphate (1)-acyltransferase"/>
    <property type="match status" value="1"/>
</dbReference>
<keyword evidence="1 5" id="KW-0808">Transferase</keyword>
<evidence type="ECO:0000256" key="1">
    <source>
        <dbReference type="ARBA" id="ARBA00022679"/>
    </source>
</evidence>
<dbReference type="OrthoDB" id="9802525at2"/>
<dbReference type="GO" id="GO:0003841">
    <property type="term" value="F:1-acylglycerol-3-phosphate O-acyltransferase activity"/>
    <property type="evidence" value="ECO:0007669"/>
    <property type="project" value="TreeGrafter"/>
</dbReference>
<protein>
    <submittedName>
        <fullName evidence="5">1-acyl-sn-glycerol-3-phosphate acyltransferase</fullName>
    </submittedName>
</protein>
<dbReference type="Pfam" id="PF01553">
    <property type="entry name" value="Acyltransferase"/>
    <property type="match status" value="1"/>
</dbReference>
<keyword evidence="3" id="KW-0812">Transmembrane</keyword>
<dbReference type="GO" id="GO:0006654">
    <property type="term" value="P:phosphatidic acid biosynthetic process"/>
    <property type="evidence" value="ECO:0007669"/>
    <property type="project" value="TreeGrafter"/>
</dbReference>
<dbReference type="PANTHER" id="PTHR10434">
    <property type="entry name" value="1-ACYL-SN-GLYCEROL-3-PHOSPHATE ACYLTRANSFERASE"/>
    <property type="match status" value="1"/>
</dbReference>
<dbReference type="InterPro" id="IPR002123">
    <property type="entry name" value="Plipid/glycerol_acylTrfase"/>
</dbReference>
<gene>
    <name evidence="5" type="ORF">EI71_01498</name>
</gene>
<evidence type="ECO:0000313" key="6">
    <source>
        <dbReference type="Proteomes" id="UP000266506"/>
    </source>
</evidence>
<evidence type="ECO:0000256" key="3">
    <source>
        <dbReference type="SAM" id="Phobius"/>
    </source>
</evidence>
<feature type="transmembrane region" description="Helical" evidence="3">
    <location>
        <begin position="49"/>
        <end position="68"/>
    </location>
</feature>
<dbReference type="EMBL" id="QXEV01000019">
    <property type="protein sequence ID" value="RIA75461.1"/>
    <property type="molecule type" value="Genomic_DNA"/>
</dbReference>
<dbReference type="PANTHER" id="PTHR10434:SF11">
    <property type="entry name" value="1-ACYL-SN-GLYCEROL-3-PHOSPHATE ACYLTRANSFERASE"/>
    <property type="match status" value="1"/>
</dbReference>
<sequence>MKKRLVDFDPMSKKHPYPMDTASHYLKFKKLKDIKIDKNYPFINKKKSFLFVSSFLRLILVTIGYLLVKIRLGFKVIGKENIKNNKKLLKEGAISICNHIHMWDFMAVNYAIDPFNPKVLVWENNVKGDLSWWVNHIGGIPIPENDPSASKVMYKETKKFLEDGGWLHVYAEGSMWELYRYIRPFKTGVAQLAYMANKPILPMAFSYRRPSFIRRKIFKQEALLTINIGSPIIPDMNHKDKYELTKKCHMEVVKLAGIKKNIYDSIYNNSKKIDY</sequence>
<keyword evidence="6" id="KW-1185">Reference proteome</keyword>